<dbReference type="EMBL" id="JAUSUL010000001">
    <property type="protein sequence ID" value="MDQ0314763.1"/>
    <property type="molecule type" value="Genomic_DNA"/>
</dbReference>
<dbReference type="Gene3D" id="3.40.50.12780">
    <property type="entry name" value="N-terminal domain of ligase-like"/>
    <property type="match status" value="1"/>
</dbReference>
<dbReference type="Gene3D" id="3.30.300.30">
    <property type="match status" value="1"/>
</dbReference>
<dbReference type="EC" id="6.2.1.30" evidence="2"/>
<dbReference type="Proteomes" id="UP001229244">
    <property type="component" value="Unassembled WGS sequence"/>
</dbReference>
<dbReference type="InterPro" id="IPR042099">
    <property type="entry name" value="ANL_N_sf"/>
</dbReference>
<name>A0AAE3VMP8_9HYPH</name>
<keyword evidence="3" id="KW-1185">Reference proteome</keyword>
<dbReference type="Pfam" id="PF00501">
    <property type="entry name" value="AMP-binding"/>
    <property type="match status" value="1"/>
</dbReference>
<dbReference type="PANTHER" id="PTHR43845">
    <property type="entry name" value="BLR5969 PROTEIN"/>
    <property type="match status" value="1"/>
</dbReference>
<evidence type="ECO:0000259" key="1">
    <source>
        <dbReference type="Pfam" id="PF00501"/>
    </source>
</evidence>
<dbReference type="InterPro" id="IPR045851">
    <property type="entry name" value="AMP-bd_C_sf"/>
</dbReference>
<dbReference type="GO" id="GO:0047475">
    <property type="term" value="F:phenylacetate-CoA ligase activity"/>
    <property type="evidence" value="ECO:0007669"/>
    <property type="project" value="UniProtKB-EC"/>
</dbReference>
<dbReference type="RefSeq" id="WP_306884548.1">
    <property type="nucleotide sequence ID" value="NZ_JAUSUL010000001.1"/>
</dbReference>
<proteinExistence type="predicted"/>
<evidence type="ECO:0000313" key="3">
    <source>
        <dbReference type="Proteomes" id="UP001229244"/>
    </source>
</evidence>
<accession>A0AAE3VMP8</accession>
<comment type="caution">
    <text evidence="2">The sequence shown here is derived from an EMBL/GenBank/DDBJ whole genome shotgun (WGS) entry which is preliminary data.</text>
</comment>
<dbReference type="AlphaFoldDB" id="A0AAE3VMP8"/>
<dbReference type="InterPro" id="IPR000873">
    <property type="entry name" value="AMP-dep_synth/lig_dom"/>
</dbReference>
<reference evidence="2" key="1">
    <citation type="submission" date="2023-07" db="EMBL/GenBank/DDBJ databases">
        <title>Genomic Encyclopedia of Type Strains, Phase IV (KMG-IV): sequencing the most valuable type-strain genomes for metagenomic binning, comparative biology and taxonomic classification.</title>
        <authorList>
            <person name="Goeker M."/>
        </authorList>
    </citation>
    <scope>NUCLEOTIDE SEQUENCE</scope>
    <source>
        <strain evidence="2">DSM 21202</strain>
    </source>
</reference>
<organism evidence="2 3">
    <name type="scientific">Amorphus orientalis</name>
    <dbReference type="NCBI Taxonomy" id="649198"/>
    <lineage>
        <taxon>Bacteria</taxon>
        <taxon>Pseudomonadati</taxon>
        <taxon>Pseudomonadota</taxon>
        <taxon>Alphaproteobacteria</taxon>
        <taxon>Hyphomicrobiales</taxon>
        <taxon>Amorphaceae</taxon>
        <taxon>Amorphus</taxon>
    </lineage>
</organism>
<dbReference type="SUPFAM" id="SSF56801">
    <property type="entry name" value="Acetyl-CoA synthetase-like"/>
    <property type="match status" value="1"/>
</dbReference>
<protein>
    <submittedName>
        <fullName evidence="2">Phenylacetate-CoA ligase</fullName>
        <ecNumber evidence="2">6.2.1.30</ecNumber>
    </submittedName>
</protein>
<feature type="domain" description="AMP-dependent synthetase/ligase" evidence="1">
    <location>
        <begin position="92"/>
        <end position="288"/>
    </location>
</feature>
<keyword evidence="2" id="KW-0436">Ligase</keyword>
<evidence type="ECO:0000313" key="2">
    <source>
        <dbReference type="EMBL" id="MDQ0314763.1"/>
    </source>
</evidence>
<gene>
    <name evidence="2" type="ORF">J2S73_001200</name>
</gene>
<sequence>MAETLMLPGSAEEVAAIQSVGKRRALERAQQSPFWQRRLADVVIDMSRLDEPDEWARIPILTKEELRTLPVDAFYSDFCIADRKRTSEYWRSGGSTGKPLLYPRTRTDLSYAMAGFRRVYACAGVGSGDMVHISLPLGIHPAGHMCARAAECEGAAVMWAGAGNAAPSLMQLDLIRTFRPSVWVGMSSYAIHLANLAAAEGFRLADCGIHTVICTAEPLSGAKRAKLSDLWGAKVYDSIGMTEMMMMGAETAPDSGFRIWSDFVFPEVVDPATHRPVAPGEEGLLVVTSLSTNEATPFLRWNTGDVVRLTPAEEAGPLSDGEGGIDGRFAHFPVMRHAHRTAGFFKVRGVNIGHTDFEDMMFSERGIADFRVEVIAEEGRDVLRIHLEASNGTDPAELADTLSARVRRVFEVSPELVWCEHGSIAKAFESSVKATRFVDLRS</sequence>
<dbReference type="PANTHER" id="PTHR43845:SF1">
    <property type="entry name" value="BLR5969 PROTEIN"/>
    <property type="match status" value="1"/>
</dbReference>